<keyword evidence="4 7" id="KW-0964">Secreted</keyword>
<keyword evidence="6" id="KW-1015">Disulfide bond</keyword>
<feature type="domain" description="Chemokine interleukin-8-like" evidence="9">
    <location>
        <begin position="45"/>
        <end position="105"/>
    </location>
</feature>
<dbReference type="OrthoDB" id="8872899at2759"/>
<dbReference type="Pfam" id="PF00048">
    <property type="entry name" value="IL8"/>
    <property type="match status" value="1"/>
</dbReference>
<dbReference type="KEGG" id="csyr:103254744"/>
<dbReference type="SMART" id="SM00199">
    <property type="entry name" value="SCY"/>
    <property type="match status" value="1"/>
</dbReference>
<dbReference type="PANTHER" id="PTHR12015:SF201">
    <property type="entry name" value="C-X-C MOTIF CHEMOKINE 6"/>
    <property type="match status" value="1"/>
</dbReference>
<protein>
    <recommendedName>
        <fullName evidence="7">C-X-C motif chemokine</fullName>
    </recommendedName>
</protein>
<sequence>MSLSPRRSARVPGPQGSLCALLALLLLAPPGPFANAGPGAAVVRELRCVCLRTTPGIHPKMVSSVQVIDAGPHCAKVEVVASLKNGREVCLDPEAPLIKKVLQRILDRLRGARGGGERQGGKKRRERGQRTRAEPSRISALPEESGLCPQCQMKGR</sequence>
<evidence type="ECO:0000259" key="9">
    <source>
        <dbReference type="SMART" id="SM00199"/>
    </source>
</evidence>
<dbReference type="InterPro" id="IPR001089">
    <property type="entry name" value="Chemokine_CXC"/>
</dbReference>
<dbReference type="RefSeq" id="XP_021565513.1">
    <property type="nucleotide sequence ID" value="XM_021709838.1"/>
</dbReference>
<evidence type="ECO:0000256" key="5">
    <source>
        <dbReference type="ARBA" id="ARBA00022729"/>
    </source>
</evidence>
<keyword evidence="7" id="KW-0145">Chemotaxis</keyword>
<feature type="region of interest" description="Disordered" evidence="8">
    <location>
        <begin position="112"/>
        <end position="156"/>
    </location>
</feature>
<proteinExistence type="inferred from homology"/>
<dbReference type="CDD" id="cd00273">
    <property type="entry name" value="Chemokine_CXC"/>
    <property type="match status" value="1"/>
</dbReference>
<organism evidence="10 11">
    <name type="scientific">Carlito syrichta</name>
    <name type="common">Philippine tarsier</name>
    <name type="synonym">Tarsius syrichta</name>
    <dbReference type="NCBI Taxonomy" id="1868482"/>
    <lineage>
        <taxon>Eukaryota</taxon>
        <taxon>Metazoa</taxon>
        <taxon>Chordata</taxon>
        <taxon>Craniata</taxon>
        <taxon>Vertebrata</taxon>
        <taxon>Euteleostomi</taxon>
        <taxon>Mammalia</taxon>
        <taxon>Eutheria</taxon>
        <taxon>Euarchontoglires</taxon>
        <taxon>Primates</taxon>
        <taxon>Haplorrhini</taxon>
        <taxon>Tarsiiformes</taxon>
        <taxon>Tarsiidae</taxon>
        <taxon>Carlito</taxon>
    </lineage>
</organism>
<dbReference type="GeneID" id="103254744"/>
<accession>A0A3Q0DUT0</accession>
<evidence type="ECO:0000313" key="10">
    <source>
        <dbReference type="Proteomes" id="UP000189704"/>
    </source>
</evidence>
<evidence type="ECO:0000256" key="8">
    <source>
        <dbReference type="SAM" id="MobiDB-lite"/>
    </source>
</evidence>
<reference evidence="11" key="1">
    <citation type="submission" date="2025-08" db="UniProtKB">
        <authorList>
            <consortium name="RefSeq"/>
        </authorList>
    </citation>
    <scope>IDENTIFICATION</scope>
</reference>
<dbReference type="PROSITE" id="PS00471">
    <property type="entry name" value="SMALL_CYTOKINES_CXC"/>
    <property type="match status" value="1"/>
</dbReference>
<evidence type="ECO:0000256" key="4">
    <source>
        <dbReference type="ARBA" id="ARBA00022525"/>
    </source>
</evidence>
<dbReference type="InterPro" id="IPR039809">
    <property type="entry name" value="Chemokine_b/g/d"/>
</dbReference>
<dbReference type="AlphaFoldDB" id="A0A3Q0DUT0"/>
<keyword evidence="5 7" id="KW-0732">Signal</keyword>
<dbReference type="PANTHER" id="PTHR12015">
    <property type="entry name" value="SMALL INDUCIBLE CYTOKINE A"/>
    <property type="match status" value="1"/>
</dbReference>
<comment type="similarity">
    <text evidence="2 7">Belongs to the intercrine alpha (chemokine CxC) family.</text>
</comment>
<dbReference type="FunFam" id="2.40.50.40:FF:000004">
    <property type="entry name" value="C-X-C motif chemokine"/>
    <property type="match status" value="1"/>
</dbReference>
<dbReference type="GO" id="GO:0006955">
    <property type="term" value="P:immune response"/>
    <property type="evidence" value="ECO:0007669"/>
    <property type="project" value="InterPro"/>
</dbReference>
<gene>
    <name evidence="11" type="primary">LOC103254744</name>
</gene>
<keyword evidence="3 7" id="KW-0202">Cytokine</keyword>
<dbReference type="Proteomes" id="UP000189704">
    <property type="component" value="Unplaced"/>
</dbReference>
<evidence type="ECO:0000256" key="1">
    <source>
        <dbReference type="ARBA" id="ARBA00004613"/>
    </source>
</evidence>
<evidence type="ECO:0000256" key="3">
    <source>
        <dbReference type="ARBA" id="ARBA00022514"/>
    </source>
</evidence>
<dbReference type="GO" id="GO:0008009">
    <property type="term" value="F:chemokine activity"/>
    <property type="evidence" value="ECO:0007669"/>
    <property type="project" value="InterPro"/>
</dbReference>
<feature type="chain" id="PRO_5017848213" description="C-X-C motif chemokine" evidence="7">
    <location>
        <begin position="37"/>
        <end position="156"/>
    </location>
</feature>
<dbReference type="STRING" id="1868482.ENSTSYP00000011892"/>
<evidence type="ECO:0000256" key="2">
    <source>
        <dbReference type="ARBA" id="ARBA00010665"/>
    </source>
</evidence>
<dbReference type="InterPro" id="IPR033899">
    <property type="entry name" value="CXC_Chemokine_domain"/>
</dbReference>
<dbReference type="Gene3D" id="2.40.50.40">
    <property type="match status" value="1"/>
</dbReference>
<dbReference type="PRINTS" id="PR00437">
    <property type="entry name" value="SMALLCYTKCXC"/>
</dbReference>
<comment type="subcellular location">
    <subcellularLocation>
        <location evidence="1 7">Secreted</location>
    </subcellularLocation>
</comment>
<evidence type="ECO:0000256" key="7">
    <source>
        <dbReference type="RuleBase" id="RU361149"/>
    </source>
</evidence>
<keyword evidence="10" id="KW-1185">Reference proteome</keyword>
<dbReference type="PRINTS" id="PR00436">
    <property type="entry name" value="INTERLEUKIN8"/>
</dbReference>
<evidence type="ECO:0000313" key="11">
    <source>
        <dbReference type="RefSeq" id="XP_021565513.1"/>
    </source>
</evidence>
<dbReference type="InterPro" id="IPR001811">
    <property type="entry name" value="Chemokine_IL8-like_dom"/>
</dbReference>
<dbReference type="GO" id="GO:0006952">
    <property type="term" value="P:defense response"/>
    <property type="evidence" value="ECO:0007669"/>
    <property type="project" value="InterPro"/>
</dbReference>
<evidence type="ECO:0000256" key="6">
    <source>
        <dbReference type="ARBA" id="ARBA00023157"/>
    </source>
</evidence>
<dbReference type="InterPro" id="IPR036048">
    <property type="entry name" value="Interleukin_8-like_sf"/>
</dbReference>
<feature type="signal peptide" evidence="7">
    <location>
        <begin position="1"/>
        <end position="36"/>
    </location>
</feature>
<dbReference type="GO" id="GO:0005615">
    <property type="term" value="C:extracellular space"/>
    <property type="evidence" value="ECO:0007669"/>
    <property type="project" value="UniProtKB-UniRule"/>
</dbReference>
<dbReference type="InterPro" id="IPR018048">
    <property type="entry name" value="Chemokine_CXC_CS"/>
</dbReference>
<dbReference type="SUPFAM" id="SSF54117">
    <property type="entry name" value="Interleukin 8-like chemokines"/>
    <property type="match status" value="1"/>
</dbReference>
<name>A0A3Q0DUT0_CARSF</name>